<name>A0A0L9UGC4_PHAAN</name>
<dbReference type="InterPro" id="IPR002885">
    <property type="entry name" value="PPR_rpt"/>
</dbReference>
<evidence type="ECO:0000313" key="4">
    <source>
        <dbReference type="EMBL" id="KOM41599.1"/>
    </source>
</evidence>
<comment type="similarity">
    <text evidence="1">Belongs to the PPR family. P subfamily.</text>
</comment>
<dbReference type="InterPro" id="IPR011990">
    <property type="entry name" value="TPR-like_helical_dom_sf"/>
</dbReference>
<proteinExistence type="inferred from homology"/>
<keyword evidence="2" id="KW-0677">Repeat</keyword>
<evidence type="ECO:0000256" key="3">
    <source>
        <dbReference type="PROSITE-ProRule" id="PRU00708"/>
    </source>
</evidence>
<dbReference type="Gene3D" id="1.25.40.10">
    <property type="entry name" value="Tetratricopeptide repeat domain"/>
    <property type="match status" value="2"/>
</dbReference>
<dbReference type="NCBIfam" id="TIGR00756">
    <property type="entry name" value="PPR"/>
    <property type="match status" value="1"/>
</dbReference>
<dbReference type="GO" id="GO:0003729">
    <property type="term" value="F:mRNA binding"/>
    <property type="evidence" value="ECO:0007669"/>
    <property type="project" value="TreeGrafter"/>
</dbReference>
<accession>A0A0L9UGC4</accession>
<evidence type="ECO:0008006" key="6">
    <source>
        <dbReference type="Google" id="ProtNLM"/>
    </source>
</evidence>
<feature type="repeat" description="PPR" evidence="3">
    <location>
        <begin position="17"/>
        <end position="51"/>
    </location>
</feature>
<dbReference type="Gramene" id="KOM41599">
    <property type="protein sequence ID" value="KOM41599"/>
    <property type="gene ID" value="LR48_Vigan04g179700"/>
</dbReference>
<dbReference type="AlphaFoldDB" id="A0A0L9UGC4"/>
<dbReference type="Proteomes" id="UP000053144">
    <property type="component" value="Chromosome 4"/>
</dbReference>
<evidence type="ECO:0000313" key="5">
    <source>
        <dbReference type="Proteomes" id="UP000053144"/>
    </source>
</evidence>
<evidence type="ECO:0000256" key="2">
    <source>
        <dbReference type="ARBA" id="ARBA00022737"/>
    </source>
</evidence>
<evidence type="ECO:0000256" key="1">
    <source>
        <dbReference type="ARBA" id="ARBA00007626"/>
    </source>
</evidence>
<reference evidence="5" key="1">
    <citation type="journal article" date="2015" name="Proc. Natl. Acad. Sci. U.S.A.">
        <title>Genome sequencing of adzuki bean (Vigna angularis) provides insight into high starch and low fat accumulation and domestication.</title>
        <authorList>
            <person name="Yang K."/>
            <person name="Tian Z."/>
            <person name="Chen C."/>
            <person name="Luo L."/>
            <person name="Zhao B."/>
            <person name="Wang Z."/>
            <person name="Yu L."/>
            <person name="Li Y."/>
            <person name="Sun Y."/>
            <person name="Li W."/>
            <person name="Chen Y."/>
            <person name="Li Y."/>
            <person name="Zhang Y."/>
            <person name="Ai D."/>
            <person name="Zhao J."/>
            <person name="Shang C."/>
            <person name="Ma Y."/>
            <person name="Wu B."/>
            <person name="Wang M."/>
            <person name="Gao L."/>
            <person name="Sun D."/>
            <person name="Zhang P."/>
            <person name="Guo F."/>
            <person name="Wang W."/>
            <person name="Li Y."/>
            <person name="Wang J."/>
            <person name="Varshney R.K."/>
            <person name="Wang J."/>
            <person name="Ling H.Q."/>
            <person name="Wan P."/>
        </authorList>
    </citation>
    <scope>NUCLEOTIDE SEQUENCE</scope>
    <source>
        <strain evidence="5">cv. Jingnong 6</strain>
    </source>
</reference>
<protein>
    <recommendedName>
        <fullName evidence="6">Pentatricopeptide repeat-containing protein</fullName>
    </recommendedName>
</protein>
<dbReference type="EMBL" id="CM003374">
    <property type="protein sequence ID" value="KOM41599.1"/>
    <property type="molecule type" value="Genomic_DNA"/>
</dbReference>
<dbReference type="Pfam" id="PF12854">
    <property type="entry name" value="PPR_1"/>
    <property type="match status" value="2"/>
</dbReference>
<dbReference type="PROSITE" id="PS51375">
    <property type="entry name" value="PPR"/>
    <property type="match status" value="1"/>
</dbReference>
<dbReference type="PANTHER" id="PTHR47938:SF24">
    <property type="entry name" value="PENTACOTRIPEPTIDE-REPEAT REGION OF PRORP DOMAIN-CONTAINING PROTEIN"/>
    <property type="match status" value="1"/>
</dbReference>
<dbReference type="Pfam" id="PF13041">
    <property type="entry name" value="PPR_2"/>
    <property type="match status" value="1"/>
</dbReference>
<organism evidence="4 5">
    <name type="scientific">Phaseolus angularis</name>
    <name type="common">Azuki bean</name>
    <name type="synonym">Vigna angularis</name>
    <dbReference type="NCBI Taxonomy" id="3914"/>
    <lineage>
        <taxon>Eukaryota</taxon>
        <taxon>Viridiplantae</taxon>
        <taxon>Streptophyta</taxon>
        <taxon>Embryophyta</taxon>
        <taxon>Tracheophyta</taxon>
        <taxon>Spermatophyta</taxon>
        <taxon>Magnoliopsida</taxon>
        <taxon>eudicotyledons</taxon>
        <taxon>Gunneridae</taxon>
        <taxon>Pentapetalae</taxon>
        <taxon>rosids</taxon>
        <taxon>fabids</taxon>
        <taxon>Fabales</taxon>
        <taxon>Fabaceae</taxon>
        <taxon>Papilionoideae</taxon>
        <taxon>50 kb inversion clade</taxon>
        <taxon>NPAAA clade</taxon>
        <taxon>indigoferoid/millettioid clade</taxon>
        <taxon>Phaseoleae</taxon>
        <taxon>Vigna</taxon>
    </lineage>
</organism>
<gene>
    <name evidence="4" type="ORF">LR48_Vigan04g179700</name>
</gene>
<dbReference type="PANTHER" id="PTHR47938">
    <property type="entry name" value="RESPIRATORY COMPLEX I CHAPERONE (CIA84), PUTATIVE (AFU_ORTHOLOGUE AFUA_2G06020)-RELATED"/>
    <property type="match status" value="1"/>
</dbReference>
<sequence length="143" mass="16286">MCVLLMCVVKHKKIVPDFLTYTSMINGLGEAGNVVEARQLFSEMFSWNKMLIFNVSLIQAGMVEKGLTPNVVTYTTLVDGLCKRGEGHCKARNRKEAWFLHNEMVEERFSLTAASYNALIKGFCKRKFVQAKKLFEMKLKALL</sequence>